<dbReference type="InterPro" id="IPR012910">
    <property type="entry name" value="Plug_dom"/>
</dbReference>
<evidence type="ECO:0000256" key="5">
    <source>
        <dbReference type="ARBA" id="ARBA00022729"/>
    </source>
</evidence>
<comment type="similarity">
    <text evidence="10 11">Belongs to the TonB-dependent receptor family.</text>
</comment>
<evidence type="ECO:0000256" key="1">
    <source>
        <dbReference type="ARBA" id="ARBA00004571"/>
    </source>
</evidence>
<dbReference type="PANTHER" id="PTHR30069">
    <property type="entry name" value="TONB-DEPENDENT OUTER MEMBRANE RECEPTOR"/>
    <property type="match status" value="1"/>
</dbReference>
<evidence type="ECO:0000256" key="6">
    <source>
        <dbReference type="ARBA" id="ARBA00023077"/>
    </source>
</evidence>
<evidence type="ECO:0000256" key="8">
    <source>
        <dbReference type="ARBA" id="ARBA00023170"/>
    </source>
</evidence>
<organism evidence="14 15">
    <name type="scientific">Flavobacterium oncorhynchi</name>
    <dbReference type="NCBI Taxonomy" id="728056"/>
    <lineage>
        <taxon>Bacteria</taxon>
        <taxon>Pseudomonadati</taxon>
        <taxon>Bacteroidota</taxon>
        <taxon>Flavobacteriia</taxon>
        <taxon>Flavobacteriales</taxon>
        <taxon>Flavobacteriaceae</taxon>
        <taxon>Flavobacterium</taxon>
    </lineage>
</organism>
<accession>A0A226IA78</accession>
<keyword evidence="6 11" id="KW-0798">TonB box</keyword>
<dbReference type="InterPro" id="IPR036942">
    <property type="entry name" value="Beta-barrel_TonB_sf"/>
</dbReference>
<protein>
    <submittedName>
        <fullName evidence="14">TonB-dependent receptor</fullName>
    </submittedName>
</protein>
<comment type="subcellular location">
    <subcellularLocation>
        <location evidence="1 10">Cell outer membrane</location>
        <topology evidence="1 10">Multi-pass membrane protein</topology>
    </subcellularLocation>
</comment>
<dbReference type="EMBL" id="MUHA01000003">
    <property type="protein sequence ID" value="OXB02919.1"/>
    <property type="molecule type" value="Genomic_DNA"/>
</dbReference>
<dbReference type="InterPro" id="IPR039426">
    <property type="entry name" value="TonB-dep_rcpt-like"/>
</dbReference>
<gene>
    <name evidence="14" type="ORF">B0A75_01510</name>
</gene>
<dbReference type="Gene3D" id="2.170.130.10">
    <property type="entry name" value="TonB-dependent receptor, plug domain"/>
    <property type="match status" value="1"/>
</dbReference>
<dbReference type="Pfam" id="PF00593">
    <property type="entry name" value="TonB_dep_Rec_b-barrel"/>
    <property type="match status" value="1"/>
</dbReference>
<dbReference type="InterPro" id="IPR037066">
    <property type="entry name" value="Plug_dom_sf"/>
</dbReference>
<dbReference type="SUPFAM" id="SSF56935">
    <property type="entry name" value="Porins"/>
    <property type="match status" value="1"/>
</dbReference>
<dbReference type="Pfam" id="PF13715">
    <property type="entry name" value="CarbopepD_reg_2"/>
    <property type="match status" value="1"/>
</dbReference>
<keyword evidence="4 10" id="KW-0812">Transmembrane</keyword>
<proteinExistence type="inferred from homology"/>
<evidence type="ECO:0000256" key="7">
    <source>
        <dbReference type="ARBA" id="ARBA00023136"/>
    </source>
</evidence>
<keyword evidence="15" id="KW-1185">Reference proteome</keyword>
<comment type="caution">
    <text evidence="14">The sequence shown here is derived from an EMBL/GenBank/DDBJ whole genome shotgun (WGS) entry which is preliminary data.</text>
</comment>
<dbReference type="Gene3D" id="2.60.40.1120">
    <property type="entry name" value="Carboxypeptidase-like, regulatory domain"/>
    <property type="match status" value="1"/>
</dbReference>
<dbReference type="Gene3D" id="2.40.170.20">
    <property type="entry name" value="TonB-dependent receptor, beta-barrel domain"/>
    <property type="match status" value="1"/>
</dbReference>
<evidence type="ECO:0000259" key="13">
    <source>
        <dbReference type="Pfam" id="PF07715"/>
    </source>
</evidence>
<evidence type="ECO:0000256" key="4">
    <source>
        <dbReference type="ARBA" id="ARBA00022692"/>
    </source>
</evidence>
<feature type="domain" description="TonB-dependent receptor-like beta-barrel" evidence="12">
    <location>
        <begin position="432"/>
        <end position="887"/>
    </location>
</feature>
<evidence type="ECO:0000259" key="12">
    <source>
        <dbReference type="Pfam" id="PF00593"/>
    </source>
</evidence>
<sequence length="927" mass="105235">MKKITLLFFLLAFQYNIQSQVISDKVSVELKNANIKTAIQNIEQTSYFKFYYDEKWLESDSTSITKQYKEVRIAEILEDVFQNTNINFFVSENKVILTNNSIIYNELADDYFGIPLERDENGLALAPVFYQQFDSVKKTNSRNPNKNIKDIILIGKEVKNQKKKSYILSGYVRGGKNKGGIANIVVKIPNTEFSTITDNEGHYKLQVPPGISTVETETFAYDKVSKKIMVYNDGTLNFMVVDNVNQLDEVLINTNKSKNAKAAITGVTTIDAEGIKNVPLVLGERDILKVALTLPGIKTSGEGSSGYNVRGGKEDQNLFLLDNAVLYNPSHFFGFFTALNPYTTKKVDIYKGSIPAEFGGRLSSVFDITSKTGNFNKFEGEAGIGPATSNVMISTPIVKGKSSLVAGGRASYSNWILKSLDDEKLKNSQASFYDFILKYNHKINANNDIEATAYYSHDKFSVSSDSLYKYSNRLATLKWNHTFNEKNKGSLLFTNSEYRFNIDYQPDGVNAFDFGYKINDTQAALKMIYLYSEKHKISYGISTKLYGINPGYLNPKNPESILVPIEIDKERGLESAIYVGDNFKVTDKFLVDFGLRYSSFAALGKSTQRVYEENLPISDATVVETKTFGNNEVIKRYGGFEPRVAARYFITDDFSVRASYDKTYQYIHLLSNNTTQSPTDIWKLSDLNVKPESAQQFSLGLYKNLKNDELELSVEGYFKKSRNILDYKVGADLLLNHNIETELLQGDGKAYGIEVLLKKQVGRLNGWLGYTYSRSLIRLNSQFNEEKVNGGKFFASNFDKPHDFSAVLNYRITKRYSFSSNFIYQTGRPITYPVGKYDYGNAQYTVYSDRNKFRIPDYYRLDVGLNIEGNHKIKKLTHSFWNISVYNVLGRNNPYSVFFVTDKGQIKAYKTSIFSVPIPSITYNFKF</sequence>
<evidence type="ECO:0000313" key="15">
    <source>
        <dbReference type="Proteomes" id="UP000198336"/>
    </source>
</evidence>
<dbReference type="Proteomes" id="UP000198336">
    <property type="component" value="Unassembled WGS sequence"/>
</dbReference>
<keyword evidence="3 10" id="KW-1134">Transmembrane beta strand</keyword>
<evidence type="ECO:0000256" key="11">
    <source>
        <dbReference type="RuleBase" id="RU003357"/>
    </source>
</evidence>
<dbReference type="RefSeq" id="WP_089052529.1">
    <property type="nucleotide sequence ID" value="NZ_MUHA01000003.1"/>
</dbReference>
<dbReference type="GO" id="GO:0044718">
    <property type="term" value="P:siderophore transmembrane transport"/>
    <property type="evidence" value="ECO:0007669"/>
    <property type="project" value="TreeGrafter"/>
</dbReference>
<dbReference type="PANTHER" id="PTHR30069:SF29">
    <property type="entry name" value="HEMOGLOBIN AND HEMOGLOBIN-HAPTOGLOBIN-BINDING PROTEIN 1-RELATED"/>
    <property type="match status" value="1"/>
</dbReference>
<evidence type="ECO:0000256" key="10">
    <source>
        <dbReference type="PROSITE-ProRule" id="PRU01360"/>
    </source>
</evidence>
<keyword evidence="9 10" id="KW-0998">Cell outer membrane</keyword>
<dbReference type="GO" id="GO:0015344">
    <property type="term" value="F:siderophore uptake transmembrane transporter activity"/>
    <property type="evidence" value="ECO:0007669"/>
    <property type="project" value="TreeGrafter"/>
</dbReference>
<keyword evidence="7 10" id="KW-0472">Membrane</keyword>
<keyword evidence="8 14" id="KW-0675">Receptor</keyword>
<evidence type="ECO:0000256" key="3">
    <source>
        <dbReference type="ARBA" id="ARBA00022452"/>
    </source>
</evidence>
<dbReference type="AlphaFoldDB" id="A0A226IA78"/>
<name>A0A226IA78_9FLAO</name>
<evidence type="ECO:0000313" key="14">
    <source>
        <dbReference type="EMBL" id="OXB02919.1"/>
    </source>
</evidence>
<dbReference type="GO" id="GO:0009279">
    <property type="term" value="C:cell outer membrane"/>
    <property type="evidence" value="ECO:0007669"/>
    <property type="project" value="UniProtKB-SubCell"/>
</dbReference>
<feature type="domain" description="TonB-dependent receptor plug" evidence="13">
    <location>
        <begin position="266"/>
        <end position="361"/>
    </location>
</feature>
<dbReference type="InterPro" id="IPR008969">
    <property type="entry name" value="CarboxyPept-like_regulatory"/>
</dbReference>
<evidence type="ECO:0000256" key="2">
    <source>
        <dbReference type="ARBA" id="ARBA00022448"/>
    </source>
</evidence>
<dbReference type="Pfam" id="PF07715">
    <property type="entry name" value="Plug"/>
    <property type="match status" value="1"/>
</dbReference>
<reference evidence="14 15" key="1">
    <citation type="submission" date="2016-11" db="EMBL/GenBank/DDBJ databases">
        <title>Whole genomes of Flavobacteriaceae.</title>
        <authorList>
            <person name="Stine C."/>
            <person name="Li C."/>
            <person name="Tadesse D."/>
        </authorList>
    </citation>
    <scope>NUCLEOTIDE SEQUENCE [LARGE SCALE GENOMIC DNA]</scope>
    <source>
        <strain evidence="14 15">CCUG 59446</strain>
    </source>
</reference>
<dbReference type="PROSITE" id="PS52016">
    <property type="entry name" value="TONB_DEPENDENT_REC_3"/>
    <property type="match status" value="1"/>
</dbReference>
<dbReference type="InterPro" id="IPR000531">
    <property type="entry name" value="Beta-barrel_TonB"/>
</dbReference>
<keyword evidence="2 10" id="KW-0813">Transport</keyword>
<evidence type="ECO:0000256" key="9">
    <source>
        <dbReference type="ARBA" id="ARBA00023237"/>
    </source>
</evidence>
<dbReference type="SUPFAM" id="SSF49464">
    <property type="entry name" value="Carboxypeptidase regulatory domain-like"/>
    <property type="match status" value="1"/>
</dbReference>
<keyword evidence="5" id="KW-0732">Signal</keyword>